<name>A0A9J5Z0L7_SOLCO</name>
<dbReference type="EMBL" id="JACXVP010000005">
    <property type="protein sequence ID" value="KAG5604646.1"/>
    <property type="molecule type" value="Genomic_DNA"/>
</dbReference>
<evidence type="ECO:0000313" key="2">
    <source>
        <dbReference type="Proteomes" id="UP000824120"/>
    </source>
</evidence>
<dbReference type="OrthoDB" id="1259237at2759"/>
<accession>A0A9J5Z0L7</accession>
<keyword evidence="2" id="KW-1185">Reference proteome</keyword>
<dbReference type="Proteomes" id="UP000824120">
    <property type="component" value="Chromosome 5"/>
</dbReference>
<comment type="caution">
    <text evidence="1">The sequence shown here is derived from an EMBL/GenBank/DDBJ whole genome shotgun (WGS) entry which is preliminary data.</text>
</comment>
<dbReference type="AlphaFoldDB" id="A0A9J5Z0L7"/>
<reference evidence="1 2" key="1">
    <citation type="submission" date="2020-09" db="EMBL/GenBank/DDBJ databases">
        <title>De no assembly of potato wild relative species, Solanum commersonii.</title>
        <authorList>
            <person name="Cho K."/>
        </authorList>
    </citation>
    <scope>NUCLEOTIDE SEQUENCE [LARGE SCALE GENOMIC DNA]</scope>
    <source>
        <strain evidence="1">LZ3.2</strain>
        <tissue evidence="1">Leaf</tissue>
    </source>
</reference>
<gene>
    <name evidence="1" type="ORF">H5410_026138</name>
</gene>
<protein>
    <submittedName>
        <fullName evidence="1">Uncharacterized protein</fullName>
    </submittedName>
</protein>
<evidence type="ECO:0000313" key="1">
    <source>
        <dbReference type="EMBL" id="KAG5604646.1"/>
    </source>
</evidence>
<sequence>MGSNGKAYTWNDKGTTNRVFSKIDWSFINGAWVDEMPDCRTTFMNEGGSVGKEVPRCLMYQLMQKLKMLKTEIRKLHTQHFAYLLDEVRWKLQVAQNQLQAHPSNKLKQHEFFSWVLEMCVIMTFGS</sequence>
<organism evidence="1 2">
    <name type="scientific">Solanum commersonii</name>
    <name type="common">Commerson's wild potato</name>
    <name type="synonym">Commerson's nightshade</name>
    <dbReference type="NCBI Taxonomy" id="4109"/>
    <lineage>
        <taxon>Eukaryota</taxon>
        <taxon>Viridiplantae</taxon>
        <taxon>Streptophyta</taxon>
        <taxon>Embryophyta</taxon>
        <taxon>Tracheophyta</taxon>
        <taxon>Spermatophyta</taxon>
        <taxon>Magnoliopsida</taxon>
        <taxon>eudicotyledons</taxon>
        <taxon>Gunneridae</taxon>
        <taxon>Pentapetalae</taxon>
        <taxon>asterids</taxon>
        <taxon>lamiids</taxon>
        <taxon>Solanales</taxon>
        <taxon>Solanaceae</taxon>
        <taxon>Solanoideae</taxon>
        <taxon>Solaneae</taxon>
        <taxon>Solanum</taxon>
    </lineage>
</organism>
<proteinExistence type="predicted"/>